<evidence type="ECO:0000256" key="2">
    <source>
        <dbReference type="ARBA" id="ARBA00022729"/>
    </source>
</evidence>
<dbReference type="GO" id="GO:0007157">
    <property type="term" value="P:heterophilic cell-cell adhesion via plasma membrane cell adhesion molecules"/>
    <property type="evidence" value="ECO:0007669"/>
    <property type="project" value="TreeGrafter"/>
</dbReference>
<keyword evidence="5" id="KW-1015">Disulfide bond</keyword>
<dbReference type="PANTHER" id="PTHR23277">
    <property type="entry name" value="NECTIN-RELATED"/>
    <property type="match status" value="1"/>
</dbReference>
<feature type="chain" id="PRO_5040491844" evidence="7">
    <location>
        <begin position="21"/>
        <end position="333"/>
    </location>
</feature>
<comment type="caution">
    <text evidence="9">The sequence shown here is derived from an EMBL/GenBank/DDBJ whole genome shotgun (WGS) entry which is preliminary data.</text>
</comment>
<dbReference type="PANTHER" id="PTHR23277:SF108">
    <property type="entry name" value="FASCICLIN-3"/>
    <property type="match status" value="1"/>
</dbReference>
<dbReference type="InterPro" id="IPR036179">
    <property type="entry name" value="Ig-like_dom_sf"/>
</dbReference>
<keyword evidence="2 7" id="KW-0732">Signal</keyword>
<evidence type="ECO:0000256" key="7">
    <source>
        <dbReference type="SAM" id="SignalP"/>
    </source>
</evidence>
<protein>
    <submittedName>
        <fullName evidence="9">Cell adhesion molecule 2</fullName>
    </submittedName>
</protein>
<accession>A0A9Q1BJI0</accession>
<evidence type="ECO:0000256" key="5">
    <source>
        <dbReference type="ARBA" id="ARBA00023157"/>
    </source>
</evidence>
<dbReference type="InterPro" id="IPR007110">
    <property type="entry name" value="Ig-like_dom"/>
</dbReference>
<dbReference type="AlphaFoldDB" id="A0A9Q1BJI0"/>
<proteinExistence type="predicted"/>
<dbReference type="GO" id="GO:0016020">
    <property type="term" value="C:membrane"/>
    <property type="evidence" value="ECO:0007669"/>
    <property type="project" value="UniProtKB-SubCell"/>
</dbReference>
<dbReference type="Proteomes" id="UP001152320">
    <property type="component" value="Chromosome 15"/>
</dbReference>
<dbReference type="Gene3D" id="2.60.40.10">
    <property type="entry name" value="Immunoglobulins"/>
    <property type="match status" value="3"/>
</dbReference>
<keyword evidence="10" id="KW-1185">Reference proteome</keyword>
<evidence type="ECO:0000256" key="4">
    <source>
        <dbReference type="ARBA" id="ARBA00023136"/>
    </source>
</evidence>
<gene>
    <name evidence="9" type="ORF">HOLleu_29835</name>
</gene>
<evidence type="ECO:0000256" key="3">
    <source>
        <dbReference type="ARBA" id="ARBA00022737"/>
    </source>
</evidence>
<evidence type="ECO:0000313" key="9">
    <source>
        <dbReference type="EMBL" id="KAJ8027783.1"/>
    </source>
</evidence>
<evidence type="ECO:0000256" key="1">
    <source>
        <dbReference type="ARBA" id="ARBA00004370"/>
    </source>
</evidence>
<reference evidence="9" key="1">
    <citation type="submission" date="2021-10" db="EMBL/GenBank/DDBJ databases">
        <title>Tropical sea cucumber genome reveals ecological adaptation and Cuvierian tubules defense mechanism.</title>
        <authorList>
            <person name="Chen T."/>
        </authorList>
    </citation>
    <scope>NUCLEOTIDE SEQUENCE</scope>
    <source>
        <strain evidence="9">Nanhai2018</strain>
        <tissue evidence="9">Muscle</tissue>
    </source>
</reference>
<feature type="domain" description="Ig-like" evidence="8">
    <location>
        <begin position="34"/>
        <end position="107"/>
    </location>
</feature>
<feature type="signal peptide" evidence="7">
    <location>
        <begin position="1"/>
        <end position="20"/>
    </location>
</feature>
<keyword evidence="4" id="KW-0472">Membrane</keyword>
<sequence>MISLKRNLVLLILFSIDAKGDHHHHSEEILALVGRTAILNYTIGDTNSEFTITWILNDGRKMQHNPNRNFEKKEGKFKSVITNDKSVAELHIANVDFADAGKYDCSVVFYSAGRSLIYSWMLNAQGPPRIQMSPFLVENEPASSECCVQFAFAMEMSGIDIAWKMNIETLQTQTLVPGEEEISPVTMETLCSNITLNLHRQHHGHMLQCIILNSLNASAYVTLNVTNLEHVDVIVGSLYNPSDVVTVGKNENINITCLCHGYKIPKILLQRRNMGDIWINTTMKAYPVKQNITMTSQTFVYNSTDYGIFRCKAYNNIGLSAESKEFQIKEHGK</sequence>
<dbReference type="SUPFAM" id="SSF48726">
    <property type="entry name" value="Immunoglobulin"/>
    <property type="match status" value="1"/>
</dbReference>
<keyword evidence="3" id="KW-0677">Repeat</keyword>
<dbReference type="EMBL" id="JAIZAY010000015">
    <property type="protein sequence ID" value="KAJ8027783.1"/>
    <property type="molecule type" value="Genomic_DNA"/>
</dbReference>
<dbReference type="GO" id="GO:0005912">
    <property type="term" value="C:adherens junction"/>
    <property type="evidence" value="ECO:0007669"/>
    <property type="project" value="TreeGrafter"/>
</dbReference>
<dbReference type="InterPro" id="IPR013151">
    <property type="entry name" value="Immunoglobulin_dom"/>
</dbReference>
<dbReference type="PROSITE" id="PS50835">
    <property type="entry name" value="IG_LIKE"/>
    <property type="match status" value="1"/>
</dbReference>
<dbReference type="Pfam" id="PF00047">
    <property type="entry name" value="ig"/>
    <property type="match status" value="1"/>
</dbReference>
<evidence type="ECO:0000256" key="6">
    <source>
        <dbReference type="ARBA" id="ARBA00023180"/>
    </source>
</evidence>
<keyword evidence="6" id="KW-0325">Glycoprotein</keyword>
<evidence type="ECO:0000313" key="10">
    <source>
        <dbReference type="Proteomes" id="UP001152320"/>
    </source>
</evidence>
<name>A0A9Q1BJI0_HOLLE</name>
<dbReference type="InterPro" id="IPR013783">
    <property type="entry name" value="Ig-like_fold"/>
</dbReference>
<dbReference type="GO" id="GO:0007156">
    <property type="term" value="P:homophilic cell adhesion via plasma membrane adhesion molecules"/>
    <property type="evidence" value="ECO:0007669"/>
    <property type="project" value="TreeGrafter"/>
</dbReference>
<organism evidence="9 10">
    <name type="scientific">Holothuria leucospilota</name>
    <name type="common">Black long sea cucumber</name>
    <name type="synonym">Mertensiothuria leucospilota</name>
    <dbReference type="NCBI Taxonomy" id="206669"/>
    <lineage>
        <taxon>Eukaryota</taxon>
        <taxon>Metazoa</taxon>
        <taxon>Echinodermata</taxon>
        <taxon>Eleutherozoa</taxon>
        <taxon>Echinozoa</taxon>
        <taxon>Holothuroidea</taxon>
        <taxon>Aspidochirotacea</taxon>
        <taxon>Aspidochirotida</taxon>
        <taxon>Holothuriidae</taxon>
        <taxon>Holothuria</taxon>
    </lineage>
</organism>
<comment type="subcellular location">
    <subcellularLocation>
        <location evidence="1">Membrane</location>
    </subcellularLocation>
</comment>
<dbReference type="InterPro" id="IPR051427">
    <property type="entry name" value="Nectin/Nectin-like"/>
</dbReference>
<evidence type="ECO:0000259" key="8">
    <source>
        <dbReference type="PROSITE" id="PS50835"/>
    </source>
</evidence>